<keyword evidence="3" id="KW-0964">Secreted</keyword>
<proteinExistence type="evidence at transcript level"/>
<dbReference type="AlphaFoldDB" id="A0A2S0X9J4"/>
<name>A0A2S0X9J4_9DIPT</name>
<evidence type="ECO:0000256" key="3">
    <source>
        <dbReference type="ARBA" id="ARBA00022525"/>
    </source>
</evidence>
<dbReference type="OrthoDB" id="7665616at2759"/>
<organism evidence="4">
    <name type="scientific">Bradysia odoriphaga</name>
    <dbReference type="NCBI Taxonomy" id="1564500"/>
    <lineage>
        <taxon>Eukaryota</taxon>
        <taxon>Metazoa</taxon>
        <taxon>Ecdysozoa</taxon>
        <taxon>Arthropoda</taxon>
        <taxon>Hexapoda</taxon>
        <taxon>Insecta</taxon>
        <taxon>Pterygota</taxon>
        <taxon>Neoptera</taxon>
        <taxon>Endopterygota</taxon>
        <taxon>Diptera</taxon>
        <taxon>Nematocera</taxon>
        <taxon>Sciaroidea</taxon>
        <taxon>Sciaridae</taxon>
        <taxon>Bradysia</taxon>
    </lineage>
</organism>
<evidence type="ECO:0000256" key="1">
    <source>
        <dbReference type="ARBA" id="ARBA00004613"/>
    </source>
</evidence>
<dbReference type="SMART" id="SM00708">
    <property type="entry name" value="PhBP"/>
    <property type="match status" value="1"/>
</dbReference>
<evidence type="ECO:0000313" key="4">
    <source>
        <dbReference type="EMBL" id="AWC08450.1"/>
    </source>
</evidence>
<dbReference type="EMBL" id="MG544159">
    <property type="protein sequence ID" value="AWC08450.1"/>
    <property type="molecule type" value="mRNA"/>
</dbReference>
<accession>A0A2S0X9J4</accession>
<dbReference type="InterPro" id="IPR036728">
    <property type="entry name" value="PBP_GOBP_sf"/>
</dbReference>
<sequence>MMKLICLILIVLTVERSYGLEDIEKILADCKTSEKVPDVEIMNFKNKVMSETKEAKCLTTCIMEKVELIKGNQINANGMMQLAKSMPNSNEKMLQSATEAVDECKPIKEADRCEYGFKVSKCLMDAAAKRQLSSIFA</sequence>
<dbReference type="Pfam" id="PF01395">
    <property type="entry name" value="PBP_GOBP"/>
    <property type="match status" value="1"/>
</dbReference>
<evidence type="ECO:0000256" key="2">
    <source>
        <dbReference type="ARBA" id="ARBA00008098"/>
    </source>
</evidence>
<reference evidence="4" key="1">
    <citation type="journal article" date="2018" name="Front. Physiol.">
        <title>Sex- and Tissue-Specific Expression Profiles of Odorant Binding Protein and Chemosensory Protein Genes in Bradysia odoriphaga (Diptera: Sciaridae).</title>
        <authorList>
            <person name="Zhao Y."/>
            <person name="Ding J."/>
            <person name="Zhang Z."/>
            <person name="Liu F."/>
            <person name="Zhou C."/>
            <person name="Mu W."/>
        </authorList>
    </citation>
    <scope>NUCLEOTIDE SEQUENCE</scope>
</reference>
<dbReference type="GO" id="GO:0005576">
    <property type="term" value="C:extracellular region"/>
    <property type="evidence" value="ECO:0007669"/>
    <property type="project" value="UniProtKB-SubCell"/>
</dbReference>
<dbReference type="SUPFAM" id="SSF47565">
    <property type="entry name" value="Insect pheromone/odorant-binding proteins"/>
    <property type="match status" value="1"/>
</dbReference>
<dbReference type="InterPro" id="IPR006170">
    <property type="entry name" value="PBP/GOBP"/>
</dbReference>
<protein>
    <submittedName>
        <fullName evidence="4">Odorant-binding protein 39</fullName>
    </submittedName>
</protein>
<dbReference type="GO" id="GO:0005549">
    <property type="term" value="F:odorant binding"/>
    <property type="evidence" value="ECO:0007669"/>
    <property type="project" value="InterPro"/>
</dbReference>
<gene>
    <name evidence="4" type="primary">OBP39</name>
</gene>
<dbReference type="SMR" id="A0A2S0X9J4"/>
<comment type="subcellular location">
    <subcellularLocation>
        <location evidence="1">Secreted</location>
    </subcellularLocation>
</comment>
<dbReference type="Gene3D" id="1.10.238.20">
    <property type="entry name" value="Pheromone/general odorant binding protein domain"/>
    <property type="match status" value="1"/>
</dbReference>
<dbReference type="CDD" id="cd23992">
    <property type="entry name" value="PBP_GOBP"/>
    <property type="match status" value="1"/>
</dbReference>
<comment type="similarity">
    <text evidence="2">Belongs to the PBP/GOBP family.</text>
</comment>